<dbReference type="Proteomes" id="UP000264980">
    <property type="component" value="Chromosome"/>
</dbReference>
<dbReference type="EMBL" id="CP013970">
    <property type="protein sequence ID" value="AXF76476.1"/>
    <property type="molecule type" value="Genomic_DNA"/>
</dbReference>
<dbReference type="InterPro" id="IPR012106">
    <property type="entry name" value="Phage_Mu_Gp1"/>
</dbReference>
<gene>
    <name evidence="1" type="ORF">AV903_11190</name>
</gene>
<protein>
    <recommendedName>
        <fullName evidence="3">Mu-like prophage I protein</fullName>
    </recommendedName>
</protein>
<organism evidence="1 2">
    <name type="scientific">Erwinia tracheiphila</name>
    <dbReference type="NCBI Taxonomy" id="65700"/>
    <lineage>
        <taxon>Bacteria</taxon>
        <taxon>Pseudomonadati</taxon>
        <taxon>Pseudomonadota</taxon>
        <taxon>Gammaproteobacteria</taxon>
        <taxon>Enterobacterales</taxon>
        <taxon>Erwiniaceae</taxon>
        <taxon>Erwinia</taxon>
    </lineage>
</organism>
<dbReference type="PROSITE" id="PS51257">
    <property type="entry name" value="PROKAR_LIPOPROTEIN"/>
    <property type="match status" value="1"/>
</dbReference>
<reference evidence="1 2" key="1">
    <citation type="submission" date="2016-01" db="EMBL/GenBank/DDBJ databases">
        <authorList>
            <person name="Oliw E.H."/>
        </authorList>
    </citation>
    <scope>NUCLEOTIDE SEQUENCE [LARGE SCALE GENOMIC DNA]</scope>
    <source>
        <strain evidence="1 2">MDcuke</strain>
    </source>
</reference>
<evidence type="ECO:0000313" key="2">
    <source>
        <dbReference type="Proteomes" id="UP000264980"/>
    </source>
</evidence>
<dbReference type="Pfam" id="PF10123">
    <property type="entry name" value="Mu-like_Pro"/>
    <property type="match status" value="1"/>
</dbReference>
<evidence type="ECO:0008006" key="3">
    <source>
        <dbReference type="Google" id="ProtNLM"/>
    </source>
</evidence>
<accession>A0A345CSQ9</accession>
<evidence type="ECO:0000313" key="1">
    <source>
        <dbReference type="EMBL" id="AXF76476.1"/>
    </source>
</evidence>
<sequence length="181" mass="19753">MKKPASGHHHHAIAACAFEISTAGGRIQLFPAGKFRAVDGRPTDCTHWFIDAVVAEHLIVALSARKNPIVIDCEHQTLRTGENDMPTPAAGGMHGGKMVWEDGGFFADGVEWTSRARELIQNREYRYISPVFSYNRTTGAIDQIIHAALTNDPGLDGMSEVTLAAASRLDALTNTMEIPRE</sequence>
<dbReference type="RefSeq" id="WP_233480341.1">
    <property type="nucleotide sequence ID" value="NZ_CP013970.1"/>
</dbReference>
<name>A0A345CSQ9_9GAMM</name>
<dbReference type="AlphaFoldDB" id="A0A345CSQ9"/>
<proteinExistence type="predicted"/>